<dbReference type="Pfam" id="PF12802">
    <property type="entry name" value="MarR_2"/>
    <property type="match status" value="1"/>
</dbReference>
<dbReference type="InterPro" id="IPR011991">
    <property type="entry name" value="ArsR-like_HTH"/>
</dbReference>
<dbReference type="InterPro" id="IPR036390">
    <property type="entry name" value="WH_DNA-bd_sf"/>
</dbReference>
<dbReference type="InterPro" id="IPR039422">
    <property type="entry name" value="MarR/SlyA-like"/>
</dbReference>
<evidence type="ECO:0000259" key="1">
    <source>
        <dbReference type="PROSITE" id="PS50995"/>
    </source>
</evidence>
<dbReference type="PROSITE" id="PS50995">
    <property type="entry name" value="HTH_MARR_2"/>
    <property type="match status" value="1"/>
</dbReference>
<dbReference type="PRINTS" id="PR00598">
    <property type="entry name" value="HTHMARR"/>
</dbReference>
<dbReference type="Gene3D" id="1.10.10.10">
    <property type="entry name" value="Winged helix-like DNA-binding domain superfamily/Winged helix DNA-binding domain"/>
    <property type="match status" value="1"/>
</dbReference>
<evidence type="ECO:0000313" key="2">
    <source>
        <dbReference type="EMBL" id="MTD14065.1"/>
    </source>
</evidence>
<reference evidence="2 3" key="1">
    <citation type="submission" date="2019-11" db="EMBL/GenBank/DDBJ databases">
        <authorList>
            <person name="Jiang L.-Q."/>
        </authorList>
    </citation>
    <scope>NUCLEOTIDE SEQUENCE [LARGE SCALE GENOMIC DNA]</scope>
    <source>
        <strain evidence="2 3">YIM 132087</strain>
    </source>
</reference>
<evidence type="ECO:0000313" key="3">
    <source>
        <dbReference type="Proteomes" id="UP000460221"/>
    </source>
</evidence>
<sequence>MSKECATVLSTWKEICKNGRVVDDRRARSAVTETPASAPTDADAPVRTMLDQWRAERPEIDPTPMALFGRLTRADTLARAAIEENLARFGLQRGEYDVLATLRRSGAPHLLSAGRLAAAMLLSPAATTHRLDKLERAGLVERRPDPDDGRGTLAGLTPAGLALVDRATDGHLAGLVDLQGGLTPAQRRELDRLLALFLRTAPGTGDGRTATRIG</sequence>
<dbReference type="PANTHER" id="PTHR33164">
    <property type="entry name" value="TRANSCRIPTIONAL REGULATOR, MARR FAMILY"/>
    <property type="match status" value="1"/>
</dbReference>
<dbReference type="AlphaFoldDB" id="A0A7K1FIW4"/>
<dbReference type="Proteomes" id="UP000460221">
    <property type="component" value="Unassembled WGS sequence"/>
</dbReference>
<dbReference type="InterPro" id="IPR000835">
    <property type="entry name" value="HTH_MarR-typ"/>
</dbReference>
<dbReference type="SUPFAM" id="SSF46785">
    <property type="entry name" value="Winged helix' DNA-binding domain"/>
    <property type="match status" value="1"/>
</dbReference>
<accession>A0A7K1FIW4</accession>
<comment type="caution">
    <text evidence="2">The sequence shown here is derived from an EMBL/GenBank/DDBJ whole genome shotgun (WGS) entry which is preliminary data.</text>
</comment>
<gene>
    <name evidence="2" type="ORF">GIS00_08920</name>
</gene>
<keyword evidence="3" id="KW-1185">Reference proteome</keyword>
<organism evidence="2 3">
    <name type="scientific">Nakamurella alba</name>
    <dbReference type="NCBI Taxonomy" id="2665158"/>
    <lineage>
        <taxon>Bacteria</taxon>
        <taxon>Bacillati</taxon>
        <taxon>Actinomycetota</taxon>
        <taxon>Actinomycetes</taxon>
        <taxon>Nakamurellales</taxon>
        <taxon>Nakamurellaceae</taxon>
        <taxon>Nakamurella</taxon>
    </lineage>
</organism>
<dbReference type="EMBL" id="WLYK01000002">
    <property type="protein sequence ID" value="MTD14065.1"/>
    <property type="molecule type" value="Genomic_DNA"/>
</dbReference>
<feature type="domain" description="HTH marR-type" evidence="1">
    <location>
        <begin position="64"/>
        <end position="202"/>
    </location>
</feature>
<proteinExistence type="predicted"/>
<dbReference type="InterPro" id="IPR036388">
    <property type="entry name" value="WH-like_DNA-bd_sf"/>
</dbReference>
<dbReference type="SMART" id="SM00347">
    <property type="entry name" value="HTH_MARR"/>
    <property type="match status" value="1"/>
</dbReference>
<dbReference type="PANTHER" id="PTHR33164:SF104">
    <property type="entry name" value="TRANSCRIPTIONAL REGULATORY PROTEIN"/>
    <property type="match status" value="1"/>
</dbReference>
<dbReference type="GO" id="GO:0003700">
    <property type="term" value="F:DNA-binding transcription factor activity"/>
    <property type="evidence" value="ECO:0007669"/>
    <property type="project" value="InterPro"/>
</dbReference>
<name>A0A7K1FIW4_9ACTN</name>
<dbReference type="CDD" id="cd00090">
    <property type="entry name" value="HTH_ARSR"/>
    <property type="match status" value="1"/>
</dbReference>
<protein>
    <submittedName>
        <fullName evidence="2">MarR family transcriptional regulator</fullName>
    </submittedName>
</protein>
<dbReference type="GO" id="GO:0006950">
    <property type="term" value="P:response to stress"/>
    <property type="evidence" value="ECO:0007669"/>
    <property type="project" value="TreeGrafter"/>
</dbReference>